<comment type="subcellular location">
    <subcellularLocation>
        <location evidence="1">Cell membrane</location>
        <topology evidence="1">Multi-pass membrane protein</topology>
    </subcellularLocation>
</comment>
<dbReference type="InterPro" id="IPR003593">
    <property type="entry name" value="AAA+_ATPase"/>
</dbReference>
<keyword evidence="4 10" id="KW-0067">ATP-binding</keyword>
<feature type="transmembrane region" description="Helical" evidence="7">
    <location>
        <begin position="265"/>
        <end position="286"/>
    </location>
</feature>
<accession>A0ABV3X4U8</accession>
<dbReference type="SUPFAM" id="SSF90123">
    <property type="entry name" value="ABC transporter transmembrane region"/>
    <property type="match status" value="1"/>
</dbReference>
<evidence type="ECO:0000256" key="3">
    <source>
        <dbReference type="ARBA" id="ARBA00022741"/>
    </source>
</evidence>
<dbReference type="InterPro" id="IPR036640">
    <property type="entry name" value="ABC1_TM_sf"/>
</dbReference>
<dbReference type="InterPro" id="IPR003439">
    <property type="entry name" value="ABC_transporter-like_ATP-bd"/>
</dbReference>
<keyword evidence="5 7" id="KW-1133">Transmembrane helix</keyword>
<dbReference type="EMBL" id="JARVLH010000003">
    <property type="protein sequence ID" value="MEX5285219.1"/>
    <property type="molecule type" value="Genomic_DNA"/>
</dbReference>
<evidence type="ECO:0000313" key="11">
    <source>
        <dbReference type="Proteomes" id="UP001559623"/>
    </source>
</evidence>
<dbReference type="PROSITE" id="PS00211">
    <property type="entry name" value="ABC_TRANSPORTER_1"/>
    <property type="match status" value="1"/>
</dbReference>
<evidence type="ECO:0000259" key="9">
    <source>
        <dbReference type="PROSITE" id="PS50929"/>
    </source>
</evidence>
<name>A0ABV3X4U8_9FIRM</name>
<feature type="transmembrane region" description="Helical" evidence="7">
    <location>
        <begin position="176"/>
        <end position="194"/>
    </location>
</feature>
<dbReference type="Gene3D" id="3.40.50.300">
    <property type="entry name" value="P-loop containing nucleotide triphosphate hydrolases"/>
    <property type="match status" value="1"/>
</dbReference>
<keyword evidence="11" id="KW-1185">Reference proteome</keyword>
<dbReference type="Gene3D" id="1.20.1560.10">
    <property type="entry name" value="ABC transporter type 1, transmembrane domain"/>
    <property type="match status" value="1"/>
</dbReference>
<feature type="transmembrane region" description="Helical" evidence="7">
    <location>
        <begin position="74"/>
        <end position="92"/>
    </location>
</feature>
<evidence type="ECO:0000256" key="2">
    <source>
        <dbReference type="ARBA" id="ARBA00022692"/>
    </source>
</evidence>
<dbReference type="Pfam" id="PF00005">
    <property type="entry name" value="ABC_tran"/>
    <property type="match status" value="1"/>
</dbReference>
<reference evidence="10 11" key="1">
    <citation type="submission" date="2023-04" db="EMBL/GenBank/DDBJ databases">
        <title>Genome Sequence of Selenomonas sputigena ATCC 33150.</title>
        <authorList>
            <person name="Miller D.P."/>
            <person name="Anvari S."/>
            <person name="Polson S.W."/>
            <person name="Macdonald M."/>
            <person name="Mcdowell J.V."/>
        </authorList>
    </citation>
    <scope>NUCLEOTIDE SEQUENCE [LARGE SCALE GENOMIC DNA]</scope>
    <source>
        <strain evidence="10 11">ATCC 33150</strain>
    </source>
</reference>
<feature type="transmembrane region" description="Helical" evidence="7">
    <location>
        <begin position="21"/>
        <end position="44"/>
    </location>
</feature>
<proteinExistence type="predicted"/>
<dbReference type="PROSITE" id="PS50929">
    <property type="entry name" value="ABC_TM1F"/>
    <property type="match status" value="1"/>
</dbReference>
<dbReference type="RefSeq" id="WP_368846945.1">
    <property type="nucleotide sequence ID" value="NZ_CP194411.1"/>
</dbReference>
<feature type="domain" description="ABC transporter" evidence="8">
    <location>
        <begin position="362"/>
        <end position="582"/>
    </location>
</feature>
<dbReference type="Proteomes" id="UP001559623">
    <property type="component" value="Unassembled WGS sequence"/>
</dbReference>
<dbReference type="PANTHER" id="PTHR24221">
    <property type="entry name" value="ATP-BINDING CASSETTE SUB-FAMILY B"/>
    <property type="match status" value="1"/>
</dbReference>
<organism evidence="10 11">
    <name type="scientific">Selenomonas sputigena</name>
    <dbReference type="NCBI Taxonomy" id="69823"/>
    <lineage>
        <taxon>Bacteria</taxon>
        <taxon>Bacillati</taxon>
        <taxon>Bacillota</taxon>
        <taxon>Negativicutes</taxon>
        <taxon>Selenomonadales</taxon>
        <taxon>Selenomonadaceae</taxon>
        <taxon>Selenomonas</taxon>
    </lineage>
</organism>
<dbReference type="InterPro" id="IPR027417">
    <property type="entry name" value="P-loop_NTPase"/>
</dbReference>
<feature type="domain" description="ABC transmembrane type-1" evidence="9">
    <location>
        <begin position="20"/>
        <end position="320"/>
    </location>
</feature>
<gene>
    <name evidence="10" type="ORF">QCO44_06140</name>
</gene>
<keyword evidence="3" id="KW-0547">Nucleotide-binding</keyword>
<evidence type="ECO:0000256" key="1">
    <source>
        <dbReference type="ARBA" id="ARBA00004651"/>
    </source>
</evidence>
<dbReference type="PANTHER" id="PTHR24221:SF654">
    <property type="entry name" value="ATP-BINDING CASSETTE SUB-FAMILY B MEMBER 6"/>
    <property type="match status" value="1"/>
</dbReference>
<dbReference type="SMART" id="SM00382">
    <property type="entry name" value="AAA"/>
    <property type="match status" value="1"/>
</dbReference>
<keyword evidence="2 7" id="KW-0812">Transmembrane</keyword>
<dbReference type="GO" id="GO:0005524">
    <property type="term" value="F:ATP binding"/>
    <property type="evidence" value="ECO:0007669"/>
    <property type="project" value="UniProtKB-KW"/>
</dbReference>
<keyword evidence="6 7" id="KW-0472">Membrane</keyword>
<dbReference type="SUPFAM" id="SSF52540">
    <property type="entry name" value="P-loop containing nucleoside triphosphate hydrolases"/>
    <property type="match status" value="1"/>
</dbReference>
<dbReference type="InterPro" id="IPR017871">
    <property type="entry name" value="ABC_transporter-like_CS"/>
</dbReference>
<evidence type="ECO:0000259" key="8">
    <source>
        <dbReference type="PROSITE" id="PS50893"/>
    </source>
</evidence>
<evidence type="ECO:0000256" key="5">
    <source>
        <dbReference type="ARBA" id="ARBA00022989"/>
    </source>
</evidence>
<evidence type="ECO:0000313" key="10">
    <source>
        <dbReference type="EMBL" id="MEX5285219.1"/>
    </source>
</evidence>
<dbReference type="InterPro" id="IPR039421">
    <property type="entry name" value="Type_1_exporter"/>
</dbReference>
<dbReference type="InterPro" id="IPR011527">
    <property type="entry name" value="ABC1_TM_dom"/>
</dbReference>
<evidence type="ECO:0000256" key="6">
    <source>
        <dbReference type="ARBA" id="ARBA00023136"/>
    </source>
</evidence>
<dbReference type="PROSITE" id="PS50893">
    <property type="entry name" value="ABC_TRANSPORTER_2"/>
    <property type="match status" value="1"/>
</dbReference>
<sequence>MKSFFKVFTIFTPAQLRQCALIVFAMVVGAMLEAVGIGAILPLISVMGQPDFLDRHAELQWGTSLLGIEDHTDLIIAGAVGLILVYIVKNLYMAWQAKLQIDFSLKYQIYFSGQLLANYLSKPYFFHLSHNTATLLRNVSAGGQVVFSAILIPTFMLLTEFITAGTIWLMLVFLDAFTAVVVAGLMAALIYALLKSFRRKIAEVGRIQNDYAAIYLKWLNQGLGAIKETKVMRRERFFLHEFLRSYELYGNANRKFLFLSQLPRMIIETLVVCALLVMIVVKLAMGTAPMDIVPLLGVLALAAFRLMPSANRIVNLANGIKFQMPLFDELYREFLAIKSRAVHQRELQLALDSGKMGFRQELSVEHLEFSYPGTGQLVLQDVSFRVPKGAFVGIVGPSGAGKTTFVDILLGLLKPVRGSIKVDGVDIQQDIRAWQANLAYVPQTIYLIDGTIRENIALGMRTENIDDEKVERVLKMAELHEFVSAQPAGANTMVGERGVRLSGGQRQRIGIARALYQEPEVLILDEATSALDNETEESITHTILKLKGQITILSIAHRVSTLAECDFKVKFAEGRAELLEKA</sequence>
<evidence type="ECO:0000256" key="7">
    <source>
        <dbReference type="SAM" id="Phobius"/>
    </source>
</evidence>
<feature type="transmembrane region" description="Helical" evidence="7">
    <location>
        <begin position="145"/>
        <end position="170"/>
    </location>
</feature>
<comment type="caution">
    <text evidence="10">The sequence shown here is derived from an EMBL/GenBank/DDBJ whole genome shotgun (WGS) entry which is preliminary data.</text>
</comment>
<protein>
    <submittedName>
        <fullName evidence="10">ABC transporter ATP-binding protein</fullName>
    </submittedName>
</protein>
<evidence type="ECO:0000256" key="4">
    <source>
        <dbReference type="ARBA" id="ARBA00022840"/>
    </source>
</evidence>